<dbReference type="EMBL" id="CP007563">
    <property type="protein sequence ID" value="AJF24038.1"/>
    <property type="molecule type" value="Genomic_DNA"/>
</dbReference>
<dbReference type="PANTHER" id="PTHR12899">
    <property type="entry name" value="39S RIBOSOMAL PROTEIN L18, MITOCHONDRIAL"/>
    <property type="match status" value="1"/>
</dbReference>
<reference evidence="8 9" key="1">
    <citation type="submission" date="2014-04" db="EMBL/GenBank/DDBJ databases">
        <title>Genome reduction and metabolic complementation of the dual endosymbionts in the whitefly Bemisia tabaci.</title>
        <authorList>
            <person name="Rao Q."/>
            <person name="Rollat-Farnier P.-A."/>
            <person name="Zhang Z.-X."/>
            <person name="Santos-Garcia D."/>
            <person name="Silva F.J."/>
            <person name="Moya A."/>
            <person name="Zhu D.-T."/>
            <person name="Klein C.C."/>
            <person name="Vavre F."/>
            <person name="Sagot M.-F."/>
            <person name="Liu S.-S."/>
            <person name="Mouton L."/>
            <person name="Wang X.-W."/>
        </authorList>
    </citation>
    <scope>NUCLEOTIDE SEQUENCE [LARGE SCALE GENOMIC DNA]</scope>
    <source>
        <strain evidence="8 9">BT-Q</strain>
    </source>
</reference>
<comment type="subunit">
    <text evidence="7">Part of the 50S ribosomal subunit; part of the 5S rRNA/L5/L18/L25 subcomplex. Contacts the 5S and 23S rRNAs.</text>
</comment>
<keyword evidence="2 7" id="KW-0699">rRNA-binding</keyword>
<keyword evidence="4 7" id="KW-0689">Ribosomal protein</keyword>
<evidence type="ECO:0000256" key="1">
    <source>
        <dbReference type="ARBA" id="ARBA00007116"/>
    </source>
</evidence>
<evidence type="ECO:0000256" key="5">
    <source>
        <dbReference type="ARBA" id="ARBA00023274"/>
    </source>
</evidence>
<dbReference type="RefSeq" id="WP_014895006.1">
    <property type="nucleotide sequence ID" value="NZ_CP007563.1"/>
</dbReference>
<evidence type="ECO:0000256" key="2">
    <source>
        <dbReference type="ARBA" id="ARBA00022730"/>
    </source>
</evidence>
<dbReference type="GO" id="GO:0008097">
    <property type="term" value="F:5S rRNA binding"/>
    <property type="evidence" value="ECO:0007669"/>
    <property type="project" value="TreeGrafter"/>
</dbReference>
<dbReference type="InterPro" id="IPR004389">
    <property type="entry name" value="Ribosomal_uL18_bac-type"/>
</dbReference>
<dbReference type="GO" id="GO:0003735">
    <property type="term" value="F:structural constituent of ribosome"/>
    <property type="evidence" value="ECO:0007669"/>
    <property type="project" value="InterPro"/>
</dbReference>
<dbReference type="NCBIfam" id="TIGR00060">
    <property type="entry name" value="L18_bact"/>
    <property type="match status" value="1"/>
</dbReference>
<accession>A0AAU8RSF4</accession>
<evidence type="ECO:0000313" key="9">
    <source>
        <dbReference type="Proteomes" id="UP000031624"/>
    </source>
</evidence>
<dbReference type="HAMAP" id="MF_01337_B">
    <property type="entry name" value="Ribosomal_uL18_B"/>
    <property type="match status" value="1"/>
</dbReference>
<evidence type="ECO:0000313" key="8">
    <source>
        <dbReference type="EMBL" id="AJF24038.1"/>
    </source>
</evidence>
<evidence type="ECO:0000256" key="4">
    <source>
        <dbReference type="ARBA" id="ARBA00022980"/>
    </source>
</evidence>
<gene>
    <name evidence="7" type="primary">rplR</name>
    <name evidence="8" type="ORF">O3E_00555</name>
</gene>
<dbReference type="GO" id="GO:0006412">
    <property type="term" value="P:translation"/>
    <property type="evidence" value="ECO:0007669"/>
    <property type="project" value="UniProtKB-UniRule"/>
</dbReference>
<dbReference type="AlphaFoldDB" id="A0AAU8RSF4"/>
<evidence type="ECO:0000256" key="7">
    <source>
        <dbReference type="HAMAP-Rule" id="MF_01337"/>
    </source>
</evidence>
<name>A0AAU8RSF4_9GAMM</name>
<keyword evidence="5 7" id="KW-0687">Ribonucleoprotein</keyword>
<dbReference type="KEGG" id="paly:O3E_00555"/>
<dbReference type="Gene3D" id="3.30.420.100">
    <property type="match status" value="1"/>
</dbReference>
<evidence type="ECO:0000256" key="3">
    <source>
        <dbReference type="ARBA" id="ARBA00022884"/>
    </source>
</evidence>
<organism evidence="8 9">
    <name type="scientific">Candidatus Portiera aleyrodidarum MED</name>
    <name type="common">Bemisia tabaci</name>
    <dbReference type="NCBI Taxonomy" id="1163752"/>
    <lineage>
        <taxon>Bacteria</taxon>
        <taxon>Pseudomonadati</taxon>
        <taxon>Pseudomonadota</taxon>
        <taxon>Gammaproteobacteria</taxon>
        <taxon>Candidatus Johnevansiales</taxon>
        <taxon>Candidatus Johnevansiaceae</taxon>
        <taxon>Candidatus Portiera</taxon>
    </lineage>
</organism>
<keyword evidence="3 7" id="KW-0694">RNA-binding</keyword>
<dbReference type="InterPro" id="IPR005484">
    <property type="entry name" value="Ribosomal_uL18_bac/plant/anim"/>
</dbReference>
<dbReference type="Proteomes" id="UP000031624">
    <property type="component" value="Chromosome"/>
</dbReference>
<evidence type="ECO:0000256" key="6">
    <source>
        <dbReference type="ARBA" id="ARBA00035197"/>
    </source>
</evidence>
<dbReference type="GeneID" id="66279958"/>
<dbReference type="PANTHER" id="PTHR12899:SF3">
    <property type="entry name" value="LARGE RIBOSOMAL SUBUNIT PROTEIN UL18M"/>
    <property type="match status" value="1"/>
</dbReference>
<proteinExistence type="inferred from homology"/>
<sequence length="117" mass="13380">MNLKKENRKKRIRFKICKKLKRERICVNKTSKHIYAQVVSADGKKVLVSASTLEKDIKKETKNMNQMEAAKRVGVILANRAKKKSVINKASFDRSGFKYHGRIKEVATGARKCGLIF</sequence>
<comment type="function">
    <text evidence="7">This is one of the proteins that bind and probably mediate the attachment of the 5S RNA into the large ribosomal subunit, where it forms part of the central protuberance.</text>
</comment>
<dbReference type="GO" id="GO:0022625">
    <property type="term" value="C:cytosolic large ribosomal subunit"/>
    <property type="evidence" value="ECO:0007669"/>
    <property type="project" value="TreeGrafter"/>
</dbReference>
<dbReference type="FunFam" id="3.30.420.100:FF:000001">
    <property type="entry name" value="50S ribosomal protein L18"/>
    <property type="match status" value="1"/>
</dbReference>
<dbReference type="SUPFAM" id="SSF53137">
    <property type="entry name" value="Translational machinery components"/>
    <property type="match status" value="1"/>
</dbReference>
<dbReference type="CDD" id="cd00432">
    <property type="entry name" value="Ribosomal_L18_L5e"/>
    <property type="match status" value="1"/>
</dbReference>
<dbReference type="InterPro" id="IPR057268">
    <property type="entry name" value="Ribosomal_L18"/>
</dbReference>
<protein>
    <recommendedName>
        <fullName evidence="6 7">Large ribosomal subunit protein uL18</fullName>
    </recommendedName>
</protein>
<comment type="similarity">
    <text evidence="1 7">Belongs to the universal ribosomal protein uL18 family.</text>
</comment>
<dbReference type="Pfam" id="PF00861">
    <property type="entry name" value="Ribosomal_L18p"/>
    <property type="match status" value="1"/>
</dbReference>